<dbReference type="GO" id="GO:0004674">
    <property type="term" value="F:protein serine/threonine kinase activity"/>
    <property type="evidence" value="ECO:0007669"/>
    <property type="project" value="TreeGrafter"/>
</dbReference>
<keyword evidence="2" id="KW-0808">Transferase</keyword>
<dbReference type="InterPro" id="IPR008271">
    <property type="entry name" value="Ser/Thr_kinase_AS"/>
</dbReference>
<accession>A0A1V9Z1E4</accession>
<keyword evidence="3" id="KW-1185">Reference proteome</keyword>
<dbReference type="Gene3D" id="3.30.200.20">
    <property type="entry name" value="Phosphorylase Kinase, domain 1"/>
    <property type="match status" value="1"/>
</dbReference>
<dbReference type="InterPro" id="IPR011009">
    <property type="entry name" value="Kinase-like_dom_sf"/>
</dbReference>
<dbReference type="SUPFAM" id="SSF56112">
    <property type="entry name" value="Protein kinase-like (PK-like)"/>
    <property type="match status" value="1"/>
</dbReference>
<evidence type="ECO:0000313" key="3">
    <source>
        <dbReference type="Proteomes" id="UP000243579"/>
    </source>
</evidence>
<dbReference type="PANTHER" id="PTHR44329:SF214">
    <property type="entry name" value="PROTEIN KINASE DOMAIN-CONTAINING PROTEIN"/>
    <property type="match status" value="1"/>
</dbReference>
<dbReference type="InterPro" id="IPR001245">
    <property type="entry name" value="Ser-Thr/Tyr_kinase_cat_dom"/>
</dbReference>
<dbReference type="PROSITE" id="PS00108">
    <property type="entry name" value="PROTEIN_KINASE_ST"/>
    <property type="match status" value="1"/>
</dbReference>
<comment type="caution">
    <text evidence="2">The sequence shown here is derived from an EMBL/GenBank/DDBJ whole genome shotgun (WGS) entry which is preliminary data.</text>
</comment>
<protein>
    <submittedName>
        <fullName evidence="2">Protein kinase</fullName>
    </submittedName>
</protein>
<dbReference type="Pfam" id="PF07714">
    <property type="entry name" value="PK_Tyr_Ser-Thr"/>
    <property type="match status" value="1"/>
</dbReference>
<dbReference type="GO" id="GO:0005524">
    <property type="term" value="F:ATP binding"/>
    <property type="evidence" value="ECO:0007669"/>
    <property type="project" value="InterPro"/>
</dbReference>
<keyword evidence="2" id="KW-0418">Kinase</keyword>
<evidence type="ECO:0000259" key="1">
    <source>
        <dbReference type="PROSITE" id="PS50011"/>
    </source>
</evidence>
<organism evidence="2 3">
    <name type="scientific">Achlya hypogyna</name>
    <name type="common">Oomycete</name>
    <name type="synonym">Protoachlya hypogyna</name>
    <dbReference type="NCBI Taxonomy" id="1202772"/>
    <lineage>
        <taxon>Eukaryota</taxon>
        <taxon>Sar</taxon>
        <taxon>Stramenopiles</taxon>
        <taxon>Oomycota</taxon>
        <taxon>Saprolegniomycetes</taxon>
        <taxon>Saprolegniales</taxon>
        <taxon>Achlyaceae</taxon>
        <taxon>Achlya</taxon>
    </lineage>
</organism>
<dbReference type="InterPro" id="IPR051681">
    <property type="entry name" value="Ser/Thr_Kinases-Pseudokinases"/>
</dbReference>
<dbReference type="Gene3D" id="1.10.510.10">
    <property type="entry name" value="Transferase(Phosphotransferase) domain 1"/>
    <property type="match status" value="1"/>
</dbReference>
<sequence>MASLRPFRLDVAKLDSVGEYPLASGAFGDVWRGQYGSCDVAIKRIKQNETSDIVKFIDEKLLLASLHCEAIVTFMGVVWYRPTDLACVVEYMDLGDLRTILATKSPAEFTWDTKERSVARIVQGLLYLHTFHPPIIHRDLKSRNVLLDTTKGTKLADFGQSRAIDASTLTSDVGTYQWMAPEVIEGKRYSVAADVYSFGVVLSEFSTHRVPYSDAVHPRTLQLYNHQYVLSLVTSGSIKPTLDATTTPEWALNLARRCCATNPVDRPDMQTVATMLAQKLPCF</sequence>
<dbReference type="SMART" id="SM00220">
    <property type="entry name" value="S_TKc"/>
    <property type="match status" value="1"/>
</dbReference>
<gene>
    <name evidence="2" type="ORF">ACHHYP_04357</name>
</gene>
<dbReference type="PROSITE" id="PS50011">
    <property type="entry name" value="PROTEIN_KINASE_DOM"/>
    <property type="match status" value="1"/>
</dbReference>
<feature type="domain" description="Protein kinase" evidence="1">
    <location>
        <begin position="16"/>
        <end position="283"/>
    </location>
</feature>
<dbReference type="Proteomes" id="UP000243579">
    <property type="component" value="Unassembled WGS sequence"/>
</dbReference>
<dbReference type="EMBL" id="JNBR01000500">
    <property type="protein sequence ID" value="OQR91825.1"/>
    <property type="molecule type" value="Genomic_DNA"/>
</dbReference>
<evidence type="ECO:0000313" key="2">
    <source>
        <dbReference type="EMBL" id="OQR91825.1"/>
    </source>
</evidence>
<name>A0A1V9Z1E4_ACHHY</name>
<dbReference type="STRING" id="1202772.A0A1V9Z1E4"/>
<dbReference type="PIRSF" id="PIRSF000654">
    <property type="entry name" value="Integrin-linked_kinase"/>
    <property type="match status" value="1"/>
</dbReference>
<dbReference type="InterPro" id="IPR000719">
    <property type="entry name" value="Prot_kinase_dom"/>
</dbReference>
<dbReference type="PANTHER" id="PTHR44329">
    <property type="entry name" value="SERINE/THREONINE-PROTEIN KINASE TNNI3K-RELATED"/>
    <property type="match status" value="1"/>
</dbReference>
<dbReference type="OrthoDB" id="64506at2759"/>
<reference evidence="2 3" key="1">
    <citation type="journal article" date="2014" name="Genome Biol. Evol.">
        <title>The secreted proteins of Achlya hypogyna and Thraustotheca clavata identify the ancestral oomycete secretome and reveal gene acquisitions by horizontal gene transfer.</title>
        <authorList>
            <person name="Misner I."/>
            <person name="Blouin N."/>
            <person name="Leonard G."/>
            <person name="Richards T.A."/>
            <person name="Lane C.E."/>
        </authorList>
    </citation>
    <scope>NUCLEOTIDE SEQUENCE [LARGE SCALE GENOMIC DNA]</scope>
    <source>
        <strain evidence="2 3">ATCC 48635</strain>
    </source>
</reference>
<proteinExistence type="predicted"/>
<dbReference type="AlphaFoldDB" id="A0A1V9Z1E4"/>